<sequence length="146" mass="16460">MPRKLPPVRSKEHCVSLKGEVGLILGHPYLYDKIQKDESKKCNNTKDNTTQNTKVMESEVALLRLQCENKVGKSQGKERFNSQLSLLSTDEGCPPKPTRYRLVGHAPARVFSWELADHRGSPKRAGRSMPGSWDLERFLVGSWDPG</sequence>
<dbReference type="EMBL" id="UZAU01000650">
    <property type="status" value="NOT_ANNOTATED_CDS"/>
    <property type="molecule type" value="Genomic_DNA"/>
</dbReference>
<evidence type="ECO:0000313" key="2">
    <source>
        <dbReference type="Proteomes" id="UP000596661"/>
    </source>
</evidence>
<organism evidence="1 2">
    <name type="scientific">Cannabis sativa</name>
    <name type="common">Hemp</name>
    <name type="synonym">Marijuana</name>
    <dbReference type="NCBI Taxonomy" id="3483"/>
    <lineage>
        <taxon>Eukaryota</taxon>
        <taxon>Viridiplantae</taxon>
        <taxon>Streptophyta</taxon>
        <taxon>Embryophyta</taxon>
        <taxon>Tracheophyta</taxon>
        <taxon>Spermatophyta</taxon>
        <taxon>Magnoliopsida</taxon>
        <taxon>eudicotyledons</taxon>
        <taxon>Gunneridae</taxon>
        <taxon>Pentapetalae</taxon>
        <taxon>rosids</taxon>
        <taxon>fabids</taxon>
        <taxon>Rosales</taxon>
        <taxon>Cannabaceae</taxon>
        <taxon>Cannabis</taxon>
    </lineage>
</organism>
<dbReference type="Proteomes" id="UP000596661">
    <property type="component" value="Chromosome 7"/>
</dbReference>
<reference evidence="1" key="1">
    <citation type="submission" date="2018-11" db="EMBL/GenBank/DDBJ databases">
        <authorList>
            <person name="Grassa J C."/>
        </authorList>
    </citation>
    <scope>NUCLEOTIDE SEQUENCE [LARGE SCALE GENOMIC DNA]</scope>
</reference>
<keyword evidence="2" id="KW-1185">Reference proteome</keyword>
<protein>
    <submittedName>
        <fullName evidence="1">Uncharacterized protein</fullName>
    </submittedName>
</protein>
<evidence type="ECO:0000313" key="1">
    <source>
        <dbReference type="EnsemblPlants" id="cds.evm.model.07.944"/>
    </source>
</evidence>
<reference evidence="1" key="2">
    <citation type="submission" date="2021-03" db="UniProtKB">
        <authorList>
            <consortium name="EnsemblPlants"/>
        </authorList>
    </citation>
    <scope>IDENTIFICATION</scope>
</reference>
<accession>A0A803Q740</accession>
<dbReference type="EnsemblPlants" id="evm.model.07.944">
    <property type="protein sequence ID" value="cds.evm.model.07.944"/>
    <property type="gene ID" value="evm.TU.07.944"/>
</dbReference>
<dbReference type="AlphaFoldDB" id="A0A803Q740"/>
<proteinExistence type="predicted"/>
<dbReference type="Gramene" id="evm.model.07.944">
    <property type="protein sequence ID" value="cds.evm.model.07.944"/>
    <property type="gene ID" value="evm.TU.07.944"/>
</dbReference>
<name>A0A803Q740_CANSA</name>